<keyword evidence="2" id="KW-1185">Reference proteome</keyword>
<dbReference type="Proteomes" id="UP000199584">
    <property type="component" value="Unassembled WGS sequence"/>
</dbReference>
<gene>
    <name evidence="1" type="ORF">SAMN05660706_109106</name>
</gene>
<dbReference type="InterPro" id="IPR037010">
    <property type="entry name" value="VitB12-dep_Met_synth_activ_sf"/>
</dbReference>
<dbReference type="AlphaFoldDB" id="A0A1I6DEH6"/>
<evidence type="ECO:0000313" key="2">
    <source>
        <dbReference type="Proteomes" id="UP000199584"/>
    </source>
</evidence>
<evidence type="ECO:0008006" key="3">
    <source>
        <dbReference type="Google" id="ProtNLM"/>
    </source>
</evidence>
<dbReference type="SUPFAM" id="SSF56507">
    <property type="entry name" value="Methionine synthase activation domain-like"/>
    <property type="match status" value="1"/>
</dbReference>
<proteinExistence type="predicted"/>
<dbReference type="Gene3D" id="3.40.109.40">
    <property type="match status" value="1"/>
</dbReference>
<dbReference type="GO" id="GO:0008705">
    <property type="term" value="F:methionine synthase activity"/>
    <property type="evidence" value="ECO:0007669"/>
    <property type="project" value="InterPro"/>
</dbReference>
<reference evidence="2" key="1">
    <citation type="submission" date="2016-10" db="EMBL/GenBank/DDBJ databases">
        <authorList>
            <person name="Varghese N."/>
            <person name="Submissions S."/>
        </authorList>
    </citation>
    <scope>NUCLEOTIDE SEQUENCE [LARGE SCALE GENOMIC DNA]</scope>
    <source>
        <strain evidence="2">DSM 3669</strain>
    </source>
</reference>
<organism evidence="1 2">
    <name type="scientific">Desulfoscipio geothermicus DSM 3669</name>
    <dbReference type="NCBI Taxonomy" id="1121426"/>
    <lineage>
        <taxon>Bacteria</taxon>
        <taxon>Bacillati</taxon>
        <taxon>Bacillota</taxon>
        <taxon>Clostridia</taxon>
        <taxon>Eubacteriales</taxon>
        <taxon>Desulfallaceae</taxon>
        <taxon>Desulfoscipio</taxon>
    </lineage>
</organism>
<protein>
    <recommendedName>
        <fullName evidence="3">Vitamin B12 dependent methionine synthase, activation domain</fullName>
    </recommendedName>
</protein>
<dbReference type="STRING" id="39060.SAMN05660706_109106"/>
<dbReference type="EMBL" id="FOYM01000009">
    <property type="protein sequence ID" value="SFR03853.1"/>
    <property type="molecule type" value="Genomic_DNA"/>
</dbReference>
<dbReference type="RefSeq" id="WP_092482799.1">
    <property type="nucleotide sequence ID" value="NZ_FOYM01000009.1"/>
</dbReference>
<dbReference type="OrthoDB" id="9816190at2"/>
<accession>A0A1I6DEH6</accession>
<sequence>MSNLLILDKIDVSKEEVFRSLGTKINSRARLEVDNAIERQSKKASELISPRALFKTVRVAAGTDGLITLSDTLRIPFIEYFTGASGCILVVGTVGEELEHETSRLFNHSQHIDALVLNEIGIIMLDKLMESAKEHTKGLVGGEGMRYGFALSPGCHNIPLDVQSDILAMVEADRIGITVTHSNLMIPLKSYSLLIPFGKNLKISGHNRSDCEICSAVDTCPYRKLSKASQRLLSK</sequence>
<evidence type="ECO:0000313" key="1">
    <source>
        <dbReference type="EMBL" id="SFR03853.1"/>
    </source>
</evidence>
<name>A0A1I6DEH6_9FIRM</name>